<dbReference type="PROSITE" id="PS51318">
    <property type="entry name" value="TAT"/>
    <property type="match status" value="1"/>
</dbReference>
<name>A0A7W8DIC7_9BACT</name>
<dbReference type="InterPro" id="IPR029058">
    <property type="entry name" value="AB_hydrolase_fold"/>
</dbReference>
<keyword evidence="1" id="KW-0732">Signal</keyword>
<feature type="signal peptide" evidence="1">
    <location>
        <begin position="1"/>
        <end position="31"/>
    </location>
</feature>
<gene>
    <name evidence="3" type="ORF">HNQ65_000442</name>
</gene>
<accession>A0A7W8DIC7</accession>
<protein>
    <recommendedName>
        <fullName evidence="2">Dienelactone hydrolase domain-containing protein</fullName>
    </recommendedName>
</protein>
<feature type="domain" description="Dienelactone hydrolase" evidence="2">
    <location>
        <begin position="204"/>
        <end position="312"/>
    </location>
</feature>
<dbReference type="GO" id="GO:0016787">
    <property type="term" value="F:hydrolase activity"/>
    <property type="evidence" value="ECO:0007669"/>
    <property type="project" value="InterPro"/>
</dbReference>
<dbReference type="Proteomes" id="UP000590740">
    <property type="component" value="Unassembled WGS sequence"/>
</dbReference>
<evidence type="ECO:0000259" key="2">
    <source>
        <dbReference type="Pfam" id="PF01738"/>
    </source>
</evidence>
<dbReference type="PANTHER" id="PTHR22946:SF8">
    <property type="entry name" value="ACETYL XYLAN ESTERASE DOMAIN-CONTAINING PROTEIN"/>
    <property type="match status" value="1"/>
</dbReference>
<sequence>MNTADATSSRRRFLASSAAAAFPVWLAPASAADATVPQSVAELWADFDPRKDPLETEVIREWTEDGAVLRHVRYLIGTFKGRKAFMAAVHGFPQQAQGRIPAVMHIHGGGQRGSVAEVKLLVSRGYAALSVNWGGSGTGKPPFNTCEKAEPGDPNTDWGAVDPSQLNVQGYASMIPGPKQFFGDREHPKNNNWYLLALGCRRGLTFLEQQPGVDAARLGVHGYSMGGNLTMYVAGTDTRVKAAVPAVGGQGWRWQPHVFGGARANPQDAVKGDVEVFRKTLSFESYAPLIHCPVLHRSGTNDFHGWMDDVYRTNALIPQPTQYSWAPHLNHRLTPAVAVTMPLWFDQHLKGGPPLPETPQSQLVLSPAPALHVRPAAHPWPVARCEIFFSTDDDPRARFWRSAEVSPQPGGAFTAELPLHTRESSLYAFANVYFTLPQPVSLSVLGGYSTPVTEVCISTLLHTRSVEELQKSQVPLAAQPSRLIDDFSHGLRDWYVLNQGNANHQQMWTRKITDPLWRAPEGAKLAITLKMPKTNRMAFVLEENEWRSYRGQRKTYLCRREITGAEAVQTLTLDLKDFTTREGSFPKSWAQIDQLGLCARHTLPGETDTAPAQWTGPAPEFIRVEWV</sequence>
<dbReference type="PANTHER" id="PTHR22946">
    <property type="entry name" value="DIENELACTONE HYDROLASE DOMAIN-CONTAINING PROTEIN-RELATED"/>
    <property type="match status" value="1"/>
</dbReference>
<dbReference type="SUPFAM" id="SSF53474">
    <property type="entry name" value="alpha/beta-Hydrolases"/>
    <property type="match status" value="1"/>
</dbReference>
<dbReference type="EMBL" id="JACHIG010000001">
    <property type="protein sequence ID" value="MBB5030888.1"/>
    <property type="molecule type" value="Genomic_DNA"/>
</dbReference>
<dbReference type="InterPro" id="IPR006311">
    <property type="entry name" value="TAT_signal"/>
</dbReference>
<evidence type="ECO:0000256" key="1">
    <source>
        <dbReference type="SAM" id="SignalP"/>
    </source>
</evidence>
<dbReference type="AlphaFoldDB" id="A0A7W8DIC7"/>
<evidence type="ECO:0000313" key="3">
    <source>
        <dbReference type="EMBL" id="MBB5030888.1"/>
    </source>
</evidence>
<comment type="caution">
    <text evidence="3">The sequence shown here is derived from an EMBL/GenBank/DDBJ whole genome shotgun (WGS) entry which is preliminary data.</text>
</comment>
<keyword evidence="4" id="KW-1185">Reference proteome</keyword>
<dbReference type="Gene3D" id="3.40.50.1820">
    <property type="entry name" value="alpha/beta hydrolase"/>
    <property type="match status" value="1"/>
</dbReference>
<dbReference type="InterPro" id="IPR050261">
    <property type="entry name" value="FrsA_esterase"/>
</dbReference>
<dbReference type="RefSeq" id="WP_184337840.1">
    <property type="nucleotide sequence ID" value="NZ_JACHIG010000001.1"/>
</dbReference>
<proteinExistence type="predicted"/>
<reference evidence="3 4" key="1">
    <citation type="submission" date="2020-08" db="EMBL/GenBank/DDBJ databases">
        <title>Genomic Encyclopedia of Type Strains, Phase IV (KMG-IV): sequencing the most valuable type-strain genomes for metagenomic binning, comparative biology and taxonomic classification.</title>
        <authorList>
            <person name="Goeker M."/>
        </authorList>
    </citation>
    <scope>NUCLEOTIDE SEQUENCE [LARGE SCALE GENOMIC DNA]</scope>
    <source>
        <strain evidence="3 4">DSM 12252</strain>
    </source>
</reference>
<feature type="chain" id="PRO_5030794200" description="Dienelactone hydrolase domain-containing protein" evidence="1">
    <location>
        <begin position="32"/>
        <end position="627"/>
    </location>
</feature>
<organism evidence="3 4">
    <name type="scientific">Prosthecobacter vanneervenii</name>
    <dbReference type="NCBI Taxonomy" id="48466"/>
    <lineage>
        <taxon>Bacteria</taxon>
        <taxon>Pseudomonadati</taxon>
        <taxon>Verrucomicrobiota</taxon>
        <taxon>Verrucomicrobiia</taxon>
        <taxon>Verrucomicrobiales</taxon>
        <taxon>Verrucomicrobiaceae</taxon>
        <taxon>Prosthecobacter</taxon>
    </lineage>
</organism>
<dbReference type="InterPro" id="IPR002925">
    <property type="entry name" value="Dienelactn_hydro"/>
</dbReference>
<dbReference type="Pfam" id="PF01738">
    <property type="entry name" value="DLH"/>
    <property type="match status" value="1"/>
</dbReference>
<evidence type="ECO:0000313" key="4">
    <source>
        <dbReference type="Proteomes" id="UP000590740"/>
    </source>
</evidence>